<reference evidence="1" key="1">
    <citation type="journal article" date="2021" name="Microb. Physiol.">
        <title>Proteogenomic Insights into the Physiology of Marine, Sulfate-Reducing, Filamentous Desulfonema limicola and Desulfonema magnum.</title>
        <authorList>
            <person name="Schnaars V."/>
            <person name="Wohlbrand L."/>
            <person name="Scheve S."/>
            <person name="Hinrichs C."/>
            <person name="Reinhardt R."/>
            <person name="Rabus R."/>
        </authorList>
    </citation>
    <scope>NUCLEOTIDE SEQUENCE</scope>
    <source>
        <strain evidence="1">5ac10</strain>
    </source>
</reference>
<dbReference type="AlphaFoldDB" id="A0A975GH88"/>
<evidence type="ECO:0000313" key="1">
    <source>
        <dbReference type="EMBL" id="QTA81150.1"/>
    </source>
</evidence>
<accession>A0A975GH88</accession>
<organism evidence="1 2">
    <name type="scientific">Desulfonema limicola</name>
    <dbReference type="NCBI Taxonomy" id="45656"/>
    <lineage>
        <taxon>Bacteria</taxon>
        <taxon>Pseudomonadati</taxon>
        <taxon>Thermodesulfobacteriota</taxon>
        <taxon>Desulfobacteria</taxon>
        <taxon>Desulfobacterales</taxon>
        <taxon>Desulfococcaceae</taxon>
        <taxon>Desulfonema</taxon>
    </lineage>
</organism>
<proteinExistence type="predicted"/>
<dbReference type="Proteomes" id="UP000663720">
    <property type="component" value="Chromosome"/>
</dbReference>
<gene>
    <name evidence="1" type="ORF">dnl_34810</name>
</gene>
<keyword evidence="2" id="KW-1185">Reference proteome</keyword>
<protein>
    <submittedName>
        <fullName evidence="1">Uncharacterized protein</fullName>
    </submittedName>
</protein>
<sequence length="143" mass="15729">MSSKYNGNFAVKHPQAEPDPGIVKELESRAKDLKISCASAHSAAKALNKSPGEIGKNMDISGFRIVKCQMGIFGYQPEKRLVKPAESVSEELETAIRKSLENNKISCKNCWELADKFKISKMDIANACEALKIKIHSCQLGAF</sequence>
<name>A0A975GH88_9BACT</name>
<dbReference type="KEGG" id="dli:dnl_34810"/>
<dbReference type="RefSeq" id="WP_207687220.1">
    <property type="nucleotide sequence ID" value="NZ_CP061799.1"/>
</dbReference>
<evidence type="ECO:0000313" key="2">
    <source>
        <dbReference type="Proteomes" id="UP000663720"/>
    </source>
</evidence>
<dbReference type="EMBL" id="CP061799">
    <property type="protein sequence ID" value="QTA81150.1"/>
    <property type="molecule type" value="Genomic_DNA"/>
</dbReference>